<keyword evidence="2" id="KW-1185">Reference proteome</keyword>
<dbReference type="EMBL" id="JAHQIW010004163">
    <property type="protein sequence ID" value="KAJ1361307.1"/>
    <property type="molecule type" value="Genomic_DNA"/>
</dbReference>
<comment type="caution">
    <text evidence="1">The sequence shown here is derived from an EMBL/GenBank/DDBJ whole genome shotgun (WGS) entry which is preliminary data.</text>
</comment>
<gene>
    <name evidence="1" type="ORF">KIN20_020524</name>
</gene>
<dbReference type="AlphaFoldDB" id="A0AAD5MMR8"/>
<reference evidence="1" key="1">
    <citation type="submission" date="2021-06" db="EMBL/GenBank/DDBJ databases">
        <title>Parelaphostrongylus tenuis whole genome reference sequence.</title>
        <authorList>
            <person name="Garwood T.J."/>
            <person name="Larsen P.A."/>
            <person name="Fountain-Jones N.M."/>
            <person name="Garbe J.R."/>
            <person name="Macchietto M.G."/>
            <person name="Kania S.A."/>
            <person name="Gerhold R.W."/>
            <person name="Richards J.E."/>
            <person name="Wolf T.M."/>
        </authorList>
    </citation>
    <scope>NUCLEOTIDE SEQUENCE</scope>
    <source>
        <strain evidence="1">MNPRO001-30</strain>
        <tissue evidence="1">Meninges</tissue>
    </source>
</reference>
<proteinExistence type="predicted"/>
<evidence type="ECO:0000313" key="2">
    <source>
        <dbReference type="Proteomes" id="UP001196413"/>
    </source>
</evidence>
<protein>
    <submittedName>
        <fullName evidence="1">Uncharacterized protein</fullName>
    </submittedName>
</protein>
<evidence type="ECO:0000313" key="1">
    <source>
        <dbReference type="EMBL" id="KAJ1361307.1"/>
    </source>
</evidence>
<dbReference type="Proteomes" id="UP001196413">
    <property type="component" value="Unassembled WGS sequence"/>
</dbReference>
<sequence length="61" mass="6842">MSLMNQPANTSNQPFPSGTSLRCQLIHGVHLADTAVLFCQATWDEETTFFGEPRLRRTFGN</sequence>
<name>A0AAD5MMR8_PARTN</name>
<organism evidence="1 2">
    <name type="scientific">Parelaphostrongylus tenuis</name>
    <name type="common">Meningeal worm</name>
    <dbReference type="NCBI Taxonomy" id="148309"/>
    <lineage>
        <taxon>Eukaryota</taxon>
        <taxon>Metazoa</taxon>
        <taxon>Ecdysozoa</taxon>
        <taxon>Nematoda</taxon>
        <taxon>Chromadorea</taxon>
        <taxon>Rhabditida</taxon>
        <taxon>Rhabditina</taxon>
        <taxon>Rhabditomorpha</taxon>
        <taxon>Strongyloidea</taxon>
        <taxon>Metastrongylidae</taxon>
        <taxon>Parelaphostrongylus</taxon>
    </lineage>
</organism>
<accession>A0AAD5MMR8</accession>